<dbReference type="AlphaFoldDB" id="A0A5B7ETI2"/>
<reference evidence="1 2" key="1">
    <citation type="submission" date="2019-05" db="EMBL/GenBank/DDBJ databases">
        <title>Another draft genome of Portunus trituberculatus and its Hox gene families provides insights of decapod evolution.</title>
        <authorList>
            <person name="Jeong J.-H."/>
            <person name="Song I."/>
            <person name="Kim S."/>
            <person name="Choi T."/>
            <person name="Kim D."/>
            <person name="Ryu S."/>
            <person name="Kim W."/>
        </authorList>
    </citation>
    <scope>NUCLEOTIDE SEQUENCE [LARGE SCALE GENOMIC DNA]</scope>
    <source>
        <tissue evidence="1">Muscle</tissue>
    </source>
</reference>
<evidence type="ECO:0000313" key="2">
    <source>
        <dbReference type="Proteomes" id="UP000324222"/>
    </source>
</evidence>
<evidence type="ECO:0000313" key="1">
    <source>
        <dbReference type="EMBL" id="MPC36203.1"/>
    </source>
</evidence>
<protein>
    <submittedName>
        <fullName evidence="1">Uncharacterized protein</fullName>
    </submittedName>
</protein>
<dbReference type="EMBL" id="VSRR010003450">
    <property type="protein sequence ID" value="MPC36203.1"/>
    <property type="molecule type" value="Genomic_DNA"/>
</dbReference>
<comment type="caution">
    <text evidence="1">The sequence shown here is derived from an EMBL/GenBank/DDBJ whole genome shotgun (WGS) entry which is preliminary data.</text>
</comment>
<name>A0A5B7ETI2_PORTR</name>
<gene>
    <name evidence="1" type="ORF">E2C01_029652</name>
</gene>
<sequence>MVCNYWHKQNSQNFFLLFQDERLLGKVRKTKQYFKHSDVVKLQCFSLLEELGVDTQMDEGCNKHFIDTLKSESGAPIDETLPSSTI</sequence>
<keyword evidence="2" id="KW-1185">Reference proteome</keyword>
<accession>A0A5B7ETI2</accession>
<proteinExistence type="predicted"/>
<organism evidence="1 2">
    <name type="scientific">Portunus trituberculatus</name>
    <name type="common">Swimming crab</name>
    <name type="synonym">Neptunus trituberculatus</name>
    <dbReference type="NCBI Taxonomy" id="210409"/>
    <lineage>
        <taxon>Eukaryota</taxon>
        <taxon>Metazoa</taxon>
        <taxon>Ecdysozoa</taxon>
        <taxon>Arthropoda</taxon>
        <taxon>Crustacea</taxon>
        <taxon>Multicrustacea</taxon>
        <taxon>Malacostraca</taxon>
        <taxon>Eumalacostraca</taxon>
        <taxon>Eucarida</taxon>
        <taxon>Decapoda</taxon>
        <taxon>Pleocyemata</taxon>
        <taxon>Brachyura</taxon>
        <taxon>Eubrachyura</taxon>
        <taxon>Portunoidea</taxon>
        <taxon>Portunidae</taxon>
        <taxon>Portuninae</taxon>
        <taxon>Portunus</taxon>
    </lineage>
</organism>
<dbReference type="Proteomes" id="UP000324222">
    <property type="component" value="Unassembled WGS sequence"/>
</dbReference>